<evidence type="ECO:0000313" key="5">
    <source>
        <dbReference type="Proteomes" id="UP000886865"/>
    </source>
</evidence>
<dbReference type="PROSITE" id="PS50005">
    <property type="entry name" value="TPR"/>
    <property type="match status" value="2"/>
</dbReference>
<sequence>MLGITSPVNNNVRVFKSTQSNPIVKNNPVSFKGCNIELEGPSKDTFVSSSSALSAKSKIGSLDEKEKEVLAENLAKAGYSAFEAGNYQACISALDKSLELNPNNARGYHTKASAEKELGLFAQAIENYTKAIQLRPDSANSLRLLALTKEKYAKELETSDELAAKSVRLSAVGDYAKYISAVQANASFDTPLKIANALERKAEILMGEKSFESAIDDYNNAIEIYSSQLEQEPSNAKLREKIGEAYHKKARCYQLLSKSPFSNEAEEAVQNYTKALEYVPNSANTYFRRAQLNKKLNTKAAVDDLKRAIDLAPKRYQYWQALGEIMTLSDNPAEREVGFEFLAKATQLKMNK</sequence>
<dbReference type="EMBL" id="DVJQ01000073">
    <property type="protein sequence ID" value="HIS75018.1"/>
    <property type="molecule type" value="Genomic_DNA"/>
</dbReference>
<evidence type="ECO:0000256" key="2">
    <source>
        <dbReference type="ARBA" id="ARBA00022803"/>
    </source>
</evidence>
<organism evidence="4 5">
    <name type="scientific">Candidatus Galligastranaerophilus intestinavium</name>
    <dbReference type="NCBI Taxonomy" id="2840836"/>
    <lineage>
        <taxon>Bacteria</taxon>
        <taxon>Candidatus Galligastranaerophilus</taxon>
    </lineage>
</organism>
<evidence type="ECO:0000313" key="4">
    <source>
        <dbReference type="EMBL" id="HIS75018.1"/>
    </source>
</evidence>
<comment type="caution">
    <text evidence="4">The sequence shown here is derived from an EMBL/GenBank/DDBJ whole genome shotgun (WGS) entry which is preliminary data.</text>
</comment>
<dbReference type="Gene3D" id="1.25.40.10">
    <property type="entry name" value="Tetratricopeptide repeat domain"/>
    <property type="match status" value="2"/>
</dbReference>
<dbReference type="AlphaFoldDB" id="A0A9D1FK79"/>
<reference evidence="4" key="2">
    <citation type="journal article" date="2021" name="PeerJ">
        <title>Extensive microbial diversity within the chicken gut microbiome revealed by metagenomics and culture.</title>
        <authorList>
            <person name="Gilroy R."/>
            <person name="Ravi A."/>
            <person name="Getino M."/>
            <person name="Pursley I."/>
            <person name="Horton D.L."/>
            <person name="Alikhan N.F."/>
            <person name="Baker D."/>
            <person name="Gharbi K."/>
            <person name="Hall N."/>
            <person name="Watson M."/>
            <person name="Adriaenssens E.M."/>
            <person name="Foster-Nyarko E."/>
            <person name="Jarju S."/>
            <person name="Secka A."/>
            <person name="Antonio M."/>
            <person name="Oren A."/>
            <person name="Chaudhuri R.R."/>
            <person name="La Ragione R."/>
            <person name="Hildebrand F."/>
            <person name="Pallen M.J."/>
        </authorList>
    </citation>
    <scope>NUCLEOTIDE SEQUENCE</scope>
    <source>
        <strain evidence="4">CHK152-2871</strain>
    </source>
</reference>
<keyword evidence="2 3" id="KW-0802">TPR repeat</keyword>
<dbReference type="PANTHER" id="PTHR44858">
    <property type="entry name" value="TETRATRICOPEPTIDE REPEAT PROTEIN 6"/>
    <property type="match status" value="1"/>
</dbReference>
<proteinExistence type="predicted"/>
<dbReference type="InterPro" id="IPR050498">
    <property type="entry name" value="Ycf3"/>
</dbReference>
<dbReference type="InterPro" id="IPR019734">
    <property type="entry name" value="TPR_rpt"/>
</dbReference>
<dbReference type="Proteomes" id="UP000886865">
    <property type="component" value="Unassembled WGS sequence"/>
</dbReference>
<dbReference type="PANTHER" id="PTHR44858:SF1">
    <property type="entry name" value="UDP-N-ACETYLGLUCOSAMINE--PEPTIDE N-ACETYLGLUCOSAMINYLTRANSFERASE SPINDLY-RELATED"/>
    <property type="match status" value="1"/>
</dbReference>
<evidence type="ECO:0000256" key="3">
    <source>
        <dbReference type="PROSITE-ProRule" id="PRU00339"/>
    </source>
</evidence>
<feature type="repeat" description="TPR" evidence="3">
    <location>
        <begin position="71"/>
        <end position="104"/>
    </location>
</feature>
<dbReference type="SMART" id="SM00028">
    <property type="entry name" value="TPR"/>
    <property type="match status" value="5"/>
</dbReference>
<reference evidence="4" key="1">
    <citation type="submission" date="2020-10" db="EMBL/GenBank/DDBJ databases">
        <authorList>
            <person name="Gilroy R."/>
        </authorList>
    </citation>
    <scope>NUCLEOTIDE SEQUENCE</scope>
    <source>
        <strain evidence="4">CHK152-2871</strain>
    </source>
</reference>
<dbReference type="SUPFAM" id="SSF48452">
    <property type="entry name" value="TPR-like"/>
    <property type="match status" value="1"/>
</dbReference>
<accession>A0A9D1FK79</accession>
<dbReference type="Pfam" id="PF13181">
    <property type="entry name" value="TPR_8"/>
    <property type="match status" value="2"/>
</dbReference>
<dbReference type="InterPro" id="IPR011990">
    <property type="entry name" value="TPR-like_helical_dom_sf"/>
</dbReference>
<gene>
    <name evidence="4" type="ORF">IAA86_08375</name>
</gene>
<feature type="repeat" description="TPR" evidence="3">
    <location>
        <begin position="105"/>
        <end position="138"/>
    </location>
</feature>
<name>A0A9D1FK79_9BACT</name>
<protein>
    <submittedName>
        <fullName evidence="4">Tetratricopeptide repeat protein</fullName>
    </submittedName>
</protein>
<evidence type="ECO:0000256" key="1">
    <source>
        <dbReference type="ARBA" id="ARBA00022737"/>
    </source>
</evidence>
<keyword evidence="1" id="KW-0677">Repeat</keyword>